<reference evidence="2 3" key="1">
    <citation type="journal article" date="2019" name="Sci. Rep.">
        <title>Orb-weaving spider Araneus ventricosus genome elucidates the spidroin gene catalogue.</title>
        <authorList>
            <person name="Kono N."/>
            <person name="Nakamura H."/>
            <person name="Ohtoshi R."/>
            <person name="Moran D.A.P."/>
            <person name="Shinohara A."/>
            <person name="Yoshida Y."/>
            <person name="Fujiwara M."/>
            <person name="Mori M."/>
            <person name="Tomita M."/>
            <person name="Arakawa K."/>
        </authorList>
    </citation>
    <scope>NUCLEOTIDE SEQUENCE [LARGE SCALE GENOMIC DNA]</scope>
</reference>
<dbReference type="EMBL" id="BGPR01192397">
    <property type="protein sequence ID" value="GBM95061.1"/>
    <property type="molecule type" value="Genomic_DNA"/>
</dbReference>
<evidence type="ECO:0000256" key="1">
    <source>
        <dbReference type="SAM" id="MobiDB-lite"/>
    </source>
</evidence>
<dbReference type="AlphaFoldDB" id="A0A4Y2JXP0"/>
<feature type="region of interest" description="Disordered" evidence="1">
    <location>
        <begin position="1"/>
        <end position="21"/>
    </location>
</feature>
<proteinExistence type="predicted"/>
<comment type="caution">
    <text evidence="2">The sequence shown here is derived from an EMBL/GenBank/DDBJ whole genome shotgun (WGS) entry which is preliminary data.</text>
</comment>
<sequence>MYVNTSASSDGQESDERDPTSLCANGIQRRQCNVQFAGKQVPLTQVADVATSDRGRSNRRVVFCEWTLKMRENVSGQSWLGRLSLCVDMEGRHVEHILKLLRQMIAFVRIK</sequence>
<accession>A0A4Y2JXP0</accession>
<dbReference type="Proteomes" id="UP000499080">
    <property type="component" value="Unassembled WGS sequence"/>
</dbReference>
<keyword evidence="3" id="KW-1185">Reference proteome</keyword>
<gene>
    <name evidence="2" type="ORF">AVEN_119164_1</name>
</gene>
<dbReference type="OrthoDB" id="10066061at2759"/>
<organism evidence="2 3">
    <name type="scientific">Araneus ventricosus</name>
    <name type="common">Orbweaver spider</name>
    <name type="synonym">Epeira ventricosa</name>
    <dbReference type="NCBI Taxonomy" id="182803"/>
    <lineage>
        <taxon>Eukaryota</taxon>
        <taxon>Metazoa</taxon>
        <taxon>Ecdysozoa</taxon>
        <taxon>Arthropoda</taxon>
        <taxon>Chelicerata</taxon>
        <taxon>Arachnida</taxon>
        <taxon>Araneae</taxon>
        <taxon>Araneomorphae</taxon>
        <taxon>Entelegynae</taxon>
        <taxon>Araneoidea</taxon>
        <taxon>Araneidae</taxon>
        <taxon>Araneus</taxon>
    </lineage>
</organism>
<name>A0A4Y2JXP0_ARAVE</name>
<evidence type="ECO:0000313" key="3">
    <source>
        <dbReference type="Proteomes" id="UP000499080"/>
    </source>
</evidence>
<feature type="compositionally biased region" description="Polar residues" evidence="1">
    <location>
        <begin position="1"/>
        <end position="11"/>
    </location>
</feature>
<protein>
    <submittedName>
        <fullName evidence="2">Uncharacterized protein</fullName>
    </submittedName>
</protein>
<evidence type="ECO:0000313" key="2">
    <source>
        <dbReference type="EMBL" id="GBM95061.1"/>
    </source>
</evidence>